<dbReference type="EMBL" id="CP073249">
    <property type="protein sequence ID" value="QUF06843.1"/>
    <property type="molecule type" value="Genomic_DNA"/>
</dbReference>
<dbReference type="Proteomes" id="UP000677152">
    <property type="component" value="Chromosome"/>
</dbReference>
<gene>
    <name evidence="2" type="ORF">KCV87_12800</name>
</gene>
<keyword evidence="1" id="KW-0472">Membrane</keyword>
<reference evidence="2" key="1">
    <citation type="submission" date="2021-04" db="EMBL/GenBank/DDBJ databases">
        <title>Genomic sequence of Actinosynnema pretiosum subsp. pretiosum ATCC 31280 (C-14919).</title>
        <authorList>
            <person name="Bai L."/>
            <person name="Wang X."/>
            <person name="Xiao Y."/>
        </authorList>
    </citation>
    <scope>NUCLEOTIDE SEQUENCE</scope>
    <source>
        <strain evidence="2">ATCC 31280</strain>
    </source>
</reference>
<evidence type="ECO:0000313" key="2">
    <source>
        <dbReference type="EMBL" id="QUF06843.1"/>
    </source>
</evidence>
<sequence>MIRWQQRSRPRYRGGGRPQVDELVWAPVLFAGIVAASLLLLVLTYV</sequence>
<proteinExistence type="predicted"/>
<organism evidence="2 3">
    <name type="scientific">Actinosynnema pretiosum subsp. pretiosum</name>
    <dbReference type="NCBI Taxonomy" id="103721"/>
    <lineage>
        <taxon>Bacteria</taxon>
        <taxon>Bacillati</taxon>
        <taxon>Actinomycetota</taxon>
        <taxon>Actinomycetes</taxon>
        <taxon>Pseudonocardiales</taxon>
        <taxon>Pseudonocardiaceae</taxon>
        <taxon>Actinosynnema</taxon>
    </lineage>
</organism>
<evidence type="ECO:0000313" key="3">
    <source>
        <dbReference type="Proteomes" id="UP000677152"/>
    </source>
</evidence>
<keyword evidence="1" id="KW-1133">Transmembrane helix</keyword>
<keyword evidence="1" id="KW-0812">Transmembrane</keyword>
<dbReference type="AlphaFoldDB" id="A0AA45R6M2"/>
<protein>
    <submittedName>
        <fullName evidence="2">Uncharacterized protein</fullName>
    </submittedName>
</protein>
<feature type="transmembrane region" description="Helical" evidence="1">
    <location>
        <begin position="23"/>
        <end position="45"/>
    </location>
</feature>
<accession>A0AA45R6M2</accession>
<evidence type="ECO:0000256" key="1">
    <source>
        <dbReference type="SAM" id="Phobius"/>
    </source>
</evidence>
<name>A0AA45R6M2_9PSEU</name>